<keyword evidence="2" id="KW-0479">Metal-binding</keyword>
<dbReference type="AlphaFoldDB" id="A0A0A0BNB3"/>
<reference evidence="8 9" key="1">
    <citation type="submission" date="2013-08" db="EMBL/GenBank/DDBJ databases">
        <title>Genome sequencing of Cellulomonas bogoriensis 69B4.</title>
        <authorList>
            <person name="Chen F."/>
            <person name="Li Y."/>
            <person name="Wang G."/>
        </authorList>
    </citation>
    <scope>NUCLEOTIDE SEQUENCE [LARGE SCALE GENOMIC DNA]</scope>
    <source>
        <strain evidence="8 9">69B4</strain>
    </source>
</reference>
<protein>
    <recommendedName>
        <fullName evidence="7">CopC domain-containing protein</fullName>
    </recommendedName>
</protein>
<keyword evidence="4" id="KW-0186">Copper</keyword>
<feature type="transmembrane region" description="Helical" evidence="5">
    <location>
        <begin position="155"/>
        <end position="175"/>
    </location>
</feature>
<dbReference type="InterPro" id="IPR032694">
    <property type="entry name" value="CopC/D"/>
</dbReference>
<dbReference type="SUPFAM" id="SSF81296">
    <property type="entry name" value="E set domains"/>
    <property type="match status" value="1"/>
</dbReference>
<name>A0A0A0BNB3_9CELL</name>
<dbReference type="GO" id="GO:0006825">
    <property type="term" value="P:copper ion transport"/>
    <property type="evidence" value="ECO:0007669"/>
    <property type="project" value="InterPro"/>
</dbReference>
<keyword evidence="3 6" id="KW-0732">Signal</keyword>
<evidence type="ECO:0000256" key="2">
    <source>
        <dbReference type="ARBA" id="ARBA00022723"/>
    </source>
</evidence>
<dbReference type="EMBL" id="AXCZ01000293">
    <property type="protein sequence ID" value="KGM08559.1"/>
    <property type="molecule type" value="Genomic_DNA"/>
</dbReference>
<proteinExistence type="predicted"/>
<evidence type="ECO:0000256" key="5">
    <source>
        <dbReference type="SAM" id="Phobius"/>
    </source>
</evidence>
<dbReference type="InterPro" id="IPR014755">
    <property type="entry name" value="Cu-Rt/internalin_Ig-like"/>
</dbReference>
<dbReference type="InterPro" id="IPR014756">
    <property type="entry name" value="Ig_E-set"/>
</dbReference>
<evidence type="ECO:0000256" key="1">
    <source>
        <dbReference type="ARBA" id="ARBA00004196"/>
    </source>
</evidence>
<dbReference type="PANTHER" id="PTHR34820">
    <property type="entry name" value="INNER MEMBRANE PROTEIN YEBZ"/>
    <property type="match status" value="1"/>
</dbReference>
<evidence type="ECO:0000256" key="3">
    <source>
        <dbReference type="ARBA" id="ARBA00022729"/>
    </source>
</evidence>
<dbReference type="PANTHER" id="PTHR34820:SF4">
    <property type="entry name" value="INNER MEMBRANE PROTEIN YEBZ"/>
    <property type="match status" value="1"/>
</dbReference>
<accession>A0A0A0BNB3</accession>
<feature type="non-terminal residue" evidence="8">
    <location>
        <position position="205"/>
    </location>
</feature>
<keyword evidence="5" id="KW-0812">Transmembrane</keyword>
<evidence type="ECO:0000259" key="7">
    <source>
        <dbReference type="Pfam" id="PF04234"/>
    </source>
</evidence>
<keyword evidence="5" id="KW-0472">Membrane</keyword>
<evidence type="ECO:0000256" key="4">
    <source>
        <dbReference type="ARBA" id="ARBA00023008"/>
    </source>
</evidence>
<dbReference type="GO" id="GO:0042597">
    <property type="term" value="C:periplasmic space"/>
    <property type="evidence" value="ECO:0007669"/>
    <property type="project" value="InterPro"/>
</dbReference>
<comment type="caution">
    <text evidence="8">The sequence shown here is derived from an EMBL/GenBank/DDBJ whole genome shotgun (WGS) entry which is preliminary data.</text>
</comment>
<gene>
    <name evidence="8" type="ORF">N869_09515</name>
</gene>
<keyword evidence="9" id="KW-1185">Reference proteome</keyword>
<dbReference type="Proteomes" id="UP000054314">
    <property type="component" value="Unassembled WGS sequence"/>
</dbReference>
<dbReference type="GO" id="GO:0005507">
    <property type="term" value="F:copper ion binding"/>
    <property type="evidence" value="ECO:0007669"/>
    <property type="project" value="InterPro"/>
</dbReference>
<evidence type="ECO:0000256" key="6">
    <source>
        <dbReference type="SAM" id="SignalP"/>
    </source>
</evidence>
<sequence>MSLTSIRSAVLARVGLLAVALTCLMAWSAPPALAHAELLGVEPSDGQTLPEPPGHITLTFNESVTPVEAGTFVLGPDGGVVPTELRAVDQAVVLELPDDLADGTHVVAWRVISADTHPVGGATTFDVREAGTTEDLHVLDGESDVQAAVRKAIQAVAYTGVLAAVGVLVFDLLVLTSRSGPAPRTRAALRLALRLAAAVGAVGLV</sequence>
<feature type="signal peptide" evidence="6">
    <location>
        <begin position="1"/>
        <end position="34"/>
    </location>
</feature>
<dbReference type="GO" id="GO:0005886">
    <property type="term" value="C:plasma membrane"/>
    <property type="evidence" value="ECO:0007669"/>
    <property type="project" value="TreeGrafter"/>
</dbReference>
<dbReference type="GO" id="GO:0046688">
    <property type="term" value="P:response to copper ion"/>
    <property type="evidence" value="ECO:0007669"/>
    <property type="project" value="InterPro"/>
</dbReference>
<keyword evidence="5" id="KW-1133">Transmembrane helix</keyword>
<feature type="chain" id="PRO_5001959768" description="CopC domain-containing protein" evidence="6">
    <location>
        <begin position="35"/>
        <end position="205"/>
    </location>
</feature>
<comment type="subcellular location">
    <subcellularLocation>
        <location evidence="1">Cell envelope</location>
    </subcellularLocation>
</comment>
<evidence type="ECO:0000313" key="8">
    <source>
        <dbReference type="EMBL" id="KGM08559.1"/>
    </source>
</evidence>
<dbReference type="RefSeq" id="WP_035062901.1">
    <property type="nucleotide sequence ID" value="NZ_AXCZ01000293.1"/>
</dbReference>
<dbReference type="Gene3D" id="2.60.40.1220">
    <property type="match status" value="1"/>
</dbReference>
<evidence type="ECO:0000313" key="9">
    <source>
        <dbReference type="Proteomes" id="UP000054314"/>
    </source>
</evidence>
<dbReference type="Pfam" id="PF04234">
    <property type="entry name" value="CopC"/>
    <property type="match status" value="1"/>
</dbReference>
<feature type="domain" description="CopC" evidence="7">
    <location>
        <begin position="35"/>
        <end position="127"/>
    </location>
</feature>
<dbReference type="InterPro" id="IPR007348">
    <property type="entry name" value="CopC_dom"/>
</dbReference>
<organism evidence="8 9">
    <name type="scientific">Cellulomonas bogoriensis 69B4 = DSM 16987</name>
    <dbReference type="NCBI Taxonomy" id="1386082"/>
    <lineage>
        <taxon>Bacteria</taxon>
        <taxon>Bacillati</taxon>
        <taxon>Actinomycetota</taxon>
        <taxon>Actinomycetes</taxon>
        <taxon>Micrococcales</taxon>
        <taxon>Cellulomonadaceae</taxon>
        <taxon>Cellulomonas</taxon>
    </lineage>
</organism>
<dbReference type="GO" id="GO:0030313">
    <property type="term" value="C:cell envelope"/>
    <property type="evidence" value="ECO:0007669"/>
    <property type="project" value="UniProtKB-SubCell"/>
</dbReference>